<dbReference type="GO" id="GO:0015293">
    <property type="term" value="F:symporter activity"/>
    <property type="evidence" value="ECO:0007669"/>
    <property type="project" value="UniProtKB-KW"/>
</dbReference>
<keyword evidence="7" id="KW-0769">Symport</keyword>
<feature type="transmembrane region" description="Helical" evidence="11">
    <location>
        <begin position="333"/>
        <end position="352"/>
    </location>
</feature>
<evidence type="ECO:0000256" key="4">
    <source>
        <dbReference type="ARBA" id="ARBA00022475"/>
    </source>
</evidence>
<dbReference type="RefSeq" id="WP_011035341.1">
    <property type="nucleotide sequence ID" value="NC_007086.1"/>
</dbReference>
<dbReference type="Proteomes" id="UP000000420">
    <property type="component" value="Chromosome"/>
</dbReference>
<evidence type="ECO:0000313" key="14">
    <source>
        <dbReference type="Proteomes" id="UP000000420"/>
    </source>
</evidence>
<comment type="subcellular location">
    <subcellularLocation>
        <location evidence="1">Cell inner membrane</location>
        <topology evidence="1">Multi-pass membrane protein</topology>
    </subcellularLocation>
</comment>
<dbReference type="CDD" id="cd17366">
    <property type="entry name" value="MFS_ProP"/>
    <property type="match status" value="1"/>
</dbReference>
<sequence>MHDTRAIRSHFGWFKRRRQLQLDEVTVVDRGMLRKAVGAAALGNAMEWFDFGVYGYLAVTLGQVFFPSSSPTAQLIATFATFTVAFLVRPIGGMVFGPLGDRYGRQKVLAATMILMALGTFSIGLIPSYAQIGLWAPALLLLARLLQGFSTGGEYGGAATFIAEYATDRNRGLMGSWLEFGTLGGYIAGAATVTALHMALSQAQMLDWGWRVPFLVAGPLGLLGLYMRMKLEETPAFRAYTEQSEQRERETAGQGLMTLLRLHWPQLLKCVGLVLVFNVTDYMLLTYMPSYLSVTMGYAESKGLLLIILVMLVMMPLNVVGGMFSDKLGRRPMIIGACAALFALAIPCLLLIGSGSDVLIFTGLMLLGLALVCFTSSMPSTLPALFYTPVRYSALSIAFNVSVSLFGGTTPLVTAWLVERTGDPLVPAYYLMGAAAIGLVTMLFVRETAGLPLRGSPPAVASDAEARALLQGDSPVTVDAQLPLSGTPSIGQPRPA</sequence>
<dbReference type="KEGG" id="xcb:XC_0084"/>
<feature type="transmembrane region" description="Helical" evidence="11">
    <location>
        <begin position="72"/>
        <end position="96"/>
    </location>
</feature>
<feature type="transmembrane region" description="Helical" evidence="11">
    <location>
        <begin position="48"/>
        <end position="66"/>
    </location>
</feature>
<dbReference type="Pfam" id="PF07690">
    <property type="entry name" value="MFS_1"/>
    <property type="match status" value="1"/>
</dbReference>
<dbReference type="InterPro" id="IPR005829">
    <property type="entry name" value="Sugar_transporter_CS"/>
</dbReference>
<name>A0A0H2X2M7_XANC8</name>
<dbReference type="InterPro" id="IPR011701">
    <property type="entry name" value="MFS"/>
</dbReference>
<dbReference type="EMBL" id="CP000050">
    <property type="protein sequence ID" value="AAY47176.1"/>
    <property type="molecule type" value="Genomic_DNA"/>
</dbReference>
<evidence type="ECO:0000256" key="9">
    <source>
        <dbReference type="ARBA" id="ARBA00023054"/>
    </source>
</evidence>
<dbReference type="InterPro" id="IPR020846">
    <property type="entry name" value="MFS_dom"/>
</dbReference>
<dbReference type="Gene3D" id="1.20.1250.20">
    <property type="entry name" value="MFS general substrate transporter like domains"/>
    <property type="match status" value="2"/>
</dbReference>
<evidence type="ECO:0000256" key="2">
    <source>
        <dbReference type="ARBA" id="ARBA00008240"/>
    </source>
</evidence>
<feature type="transmembrane region" description="Helical" evidence="11">
    <location>
        <begin position="428"/>
        <end position="445"/>
    </location>
</feature>
<feature type="transmembrane region" description="Helical" evidence="11">
    <location>
        <begin position="208"/>
        <end position="227"/>
    </location>
</feature>
<evidence type="ECO:0000256" key="1">
    <source>
        <dbReference type="ARBA" id="ARBA00004429"/>
    </source>
</evidence>
<evidence type="ECO:0000256" key="3">
    <source>
        <dbReference type="ARBA" id="ARBA00022448"/>
    </source>
</evidence>
<dbReference type="PANTHER" id="PTHR43528">
    <property type="entry name" value="ALPHA-KETOGLUTARATE PERMEASE"/>
    <property type="match status" value="1"/>
</dbReference>
<reference evidence="13 14" key="1">
    <citation type="journal article" date="2005" name="Genome Res.">
        <title>Comparative and functional genomic analyses of the pathogenicity of phytopathogen Xanthomonas campestris pv. campestris.</title>
        <authorList>
            <person name="Qian W."/>
            <person name="Jia Y."/>
            <person name="Ren S.X."/>
            <person name="He Y.Q."/>
            <person name="Feng J.X."/>
            <person name="Lu L.F."/>
            <person name="Sun Q."/>
            <person name="Ying G."/>
            <person name="Tang D.J."/>
            <person name="Tang H."/>
            <person name="Wu W."/>
            <person name="Hao P."/>
            <person name="Wang L."/>
            <person name="Jiang B.L."/>
            <person name="Zeng S."/>
            <person name="Gu W.Y."/>
            <person name="Lu G."/>
            <person name="Rong L."/>
            <person name="Tian Y."/>
            <person name="Yao Z."/>
            <person name="Fu G."/>
            <person name="Chen B."/>
            <person name="Fang R."/>
            <person name="Qiang B."/>
            <person name="Chen Z."/>
            <person name="Zhao G.P."/>
            <person name="Tang J.L."/>
            <person name="He C."/>
        </authorList>
    </citation>
    <scope>NUCLEOTIDE SEQUENCE [LARGE SCALE GENOMIC DNA]</scope>
    <source>
        <strain evidence="13 14">8004</strain>
    </source>
</reference>
<evidence type="ECO:0000256" key="10">
    <source>
        <dbReference type="ARBA" id="ARBA00023136"/>
    </source>
</evidence>
<evidence type="ECO:0000256" key="8">
    <source>
        <dbReference type="ARBA" id="ARBA00022989"/>
    </source>
</evidence>
<accession>A0A0H2X2M7</accession>
<dbReference type="SUPFAM" id="SSF103473">
    <property type="entry name" value="MFS general substrate transporter"/>
    <property type="match status" value="1"/>
</dbReference>
<dbReference type="PROSITE" id="PS00216">
    <property type="entry name" value="SUGAR_TRANSPORT_1"/>
    <property type="match status" value="1"/>
</dbReference>
<keyword evidence="3" id="KW-0813">Transport</keyword>
<dbReference type="PANTHER" id="PTHR43528:SF5">
    <property type="entry name" value="PROLINE_BETAINE TRANSPORTER"/>
    <property type="match status" value="1"/>
</dbReference>
<feature type="transmembrane region" description="Helical" evidence="11">
    <location>
        <begin position="390"/>
        <end position="408"/>
    </location>
</feature>
<evidence type="ECO:0000256" key="5">
    <source>
        <dbReference type="ARBA" id="ARBA00022519"/>
    </source>
</evidence>
<dbReference type="PROSITE" id="PS50850">
    <property type="entry name" value="MFS"/>
    <property type="match status" value="1"/>
</dbReference>
<feature type="transmembrane region" description="Helical" evidence="11">
    <location>
        <begin position="304"/>
        <end position="321"/>
    </location>
</feature>
<evidence type="ECO:0000259" key="12">
    <source>
        <dbReference type="PROSITE" id="PS50850"/>
    </source>
</evidence>
<feature type="transmembrane region" description="Helical" evidence="11">
    <location>
        <begin position="267"/>
        <end position="284"/>
    </location>
</feature>
<keyword evidence="9" id="KW-0175">Coiled coil</keyword>
<dbReference type="HOGENOM" id="CLU_001265_39_0_6"/>
<dbReference type="PROSITE" id="PS00217">
    <property type="entry name" value="SUGAR_TRANSPORT_2"/>
    <property type="match status" value="1"/>
</dbReference>
<comment type="similarity">
    <text evidence="2">Belongs to the major facilitator superfamily. Metabolite:H+ Symporter (MHS) family (TC 2.A.1.6) family.</text>
</comment>
<feature type="transmembrane region" description="Helical" evidence="11">
    <location>
        <begin position="358"/>
        <end position="378"/>
    </location>
</feature>
<dbReference type="InterPro" id="IPR051084">
    <property type="entry name" value="H+-coupled_symporters"/>
</dbReference>
<evidence type="ECO:0000256" key="7">
    <source>
        <dbReference type="ARBA" id="ARBA00022847"/>
    </source>
</evidence>
<evidence type="ECO:0000313" key="13">
    <source>
        <dbReference type="EMBL" id="AAY47176.1"/>
    </source>
</evidence>
<dbReference type="GO" id="GO:0005886">
    <property type="term" value="C:plasma membrane"/>
    <property type="evidence" value="ECO:0007669"/>
    <property type="project" value="UniProtKB-SubCell"/>
</dbReference>
<dbReference type="InterPro" id="IPR036259">
    <property type="entry name" value="MFS_trans_sf"/>
</dbReference>
<organism evidence="13 14">
    <name type="scientific">Xanthomonas campestris pv. campestris (strain 8004)</name>
    <dbReference type="NCBI Taxonomy" id="314565"/>
    <lineage>
        <taxon>Bacteria</taxon>
        <taxon>Pseudomonadati</taxon>
        <taxon>Pseudomonadota</taxon>
        <taxon>Gammaproteobacteria</taxon>
        <taxon>Lysobacterales</taxon>
        <taxon>Lysobacteraceae</taxon>
        <taxon>Xanthomonas</taxon>
    </lineage>
</organism>
<dbReference type="NCBIfam" id="NF007927">
    <property type="entry name" value="PRK10642.1"/>
    <property type="match status" value="1"/>
</dbReference>
<keyword evidence="4" id="KW-1003">Cell membrane</keyword>
<gene>
    <name evidence="13" type="ordered locus">XC_0084</name>
</gene>
<keyword evidence="10 11" id="KW-0472">Membrane</keyword>
<evidence type="ECO:0000256" key="11">
    <source>
        <dbReference type="SAM" id="Phobius"/>
    </source>
</evidence>
<proteinExistence type="inferred from homology"/>
<feature type="transmembrane region" description="Helical" evidence="11">
    <location>
        <begin position="108"/>
        <end position="126"/>
    </location>
</feature>
<feature type="transmembrane region" description="Helical" evidence="11">
    <location>
        <begin position="177"/>
        <end position="196"/>
    </location>
</feature>
<protein>
    <submittedName>
        <fullName evidence="13">Proline/betaine transporter</fullName>
    </submittedName>
</protein>
<dbReference type="FunFam" id="1.20.1250.20:FF:000001">
    <property type="entry name" value="Dicarboxylate MFS transporter"/>
    <property type="match status" value="1"/>
</dbReference>
<keyword evidence="8 11" id="KW-1133">Transmembrane helix</keyword>
<keyword evidence="6 11" id="KW-0812">Transmembrane</keyword>
<feature type="domain" description="Major facilitator superfamily (MFS) profile" evidence="12">
    <location>
        <begin position="36"/>
        <end position="450"/>
    </location>
</feature>
<dbReference type="AlphaFoldDB" id="A0A0H2X2M7"/>
<evidence type="ECO:0000256" key="6">
    <source>
        <dbReference type="ARBA" id="ARBA00022692"/>
    </source>
</evidence>
<keyword evidence="5" id="KW-0997">Cell inner membrane</keyword>
<dbReference type="FunFam" id="1.20.1250.20:FF:000051">
    <property type="entry name" value="Proline/glycine betaine transporter"/>
    <property type="match status" value="1"/>
</dbReference>